<dbReference type="EnsemblFungi" id="PTTG_26416-t43_1">
    <property type="protein sequence ID" value="PTTG_26416-t43_1-p1"/>
    <property type="gene ID" value="PTTG_26416"/>
</dbReference>
<reference evidence="3 4" key="3">
    <citation type="journal article" date="2017" name="G3 (Bethesda)">
        <title>Comparative analysis highlights variable genome content of wheat rusts and divergence of the mating loci.</title>
        <authorList>
            <person name="Cuomo C.A."/>
            <person name="Bakkeren G."/>
            <person name="Khalil H.B."/>
            <person name="Panwar V."/>
            <person name="Joly D."/>
            <person name="Linning R."/>
            <person name="Sakthikumar S."/>
            <person name="Song X."/>
            <person name="Adiconis X."/>
            <person name="Fan L."/>
            <person name="Goldberg J.M."/>
            <person name="Levin J.Z."/>
            <person name="Young S."/>
            <person name="Zeng Q."/>
            <person name="Anikster Y."/>
            <person name="Bruce M."/>
            <person name="Wang M."/>
            <person name="Yin C."/>
            <person name="McCallum B."/>
            <person name="Szabo L.J."/>
            <person name="Hulbert S."/>
            <person name="Chen X."/>
            <person name="Fellers J.P."/>
        </authorList>
    </citation>
    <scope>NUCLEOTIDE SEQUENCE</scope>
    <source>
        <strain evidence="3">isolate 1-1 / race 1 (BBBD)</strain>
        <strain evidence="4">Isolate 1-1 / race 1 (BBBD)</strain>
    </source>
</reference>
<keyword evidence="1" id="KW-0732">Signal</keyword>
<dbReference type="VEuPathDB" id="FungiDB:PTTG_26416"/>
<name>A0A180GTS9_PUCT1</name>
<reference evidence="2" key="1">
    <citation type="submission" date="2009-11" db="EMBL/GenBank/DDBJ databases">
        <authorList>
            <consortium name="The Broad Institute Genome Sequencing Platform"/>
            <person name="Ward D."/>
            <person name="Feldgarden M."/>
            <person name="Earl A."/>
            <person name="Young S.K."/>
            <person name="Zeng Q."/>
            <person name="Koehrsen M."/>
            <person name="Alvarado L."/>
            <person name="Berlin A."/>
            <person name="Bochicchio J."/>
            <person name="Borenstein D."/>
            <person name="Chapman S.B."/>
            <person name="Chen Z."/>
            <person name="Engels R."/>
            <person name="Freedman E."/>
            <person name="Gellesch M."/>
            <person name="Goldberg J."/>
            <person name="Griggs A."/>
            <person name="Gujja S."/>
            <person name="Heilman E."/>
            <person name="Heiman D."/>
            <person name="Hepburn T."/>
            <person name="Howarth C."/>
            <person name="Jen D."/>
            <person name="Larson L."/>
            <person name="Lewis B."/>
            <person name="Mehta T."/>
            <person name="Park D."/>
            <person name="Pearson M."/>
            <person name="Roberts A."/>
            <person name="Saif S."/>
            <person name="Shea T."/>
            <person name="Shenoy N."/>
            <person name="Sisk P."/>
            <person name="Stolte C."/>
            <person name="Sykes S."/>
            <person name="Thomson T."/>
            <person name="Walk T."/>
            <person name="White J."/>
            <person name="Yandava C."/>
            <person name="Izard J."/>
            <person name="Baranova O.V."/>
            <person name="Blanton J.M."/>
            <person name="Tanner A.C."/>
            <person name="Dewhirst F.E."/>
            <person name="Haas B."/>
            <person name="Nusbaum C."/>
            <person name="Birren B."/>
        </authorList>
    </citation>
    <scope>NUCLEOTIDE SEQUENCE [LARGE SCALE GENOMIC DNA]</scope>
    <source>
        <strain evidence="2">1-1 BBBD Race 1</strain>
    </source>
</reference>
<evidence type="ECO:0000313" key="4">
    <source>
        <dbReference type="Proteomes" id="UP000005240"/>
    </source>
</evidence>
<reference evidence="2" key="2">
    <citation type="submission" date="2016-05" db="EMBL/GenBank/DDBJ databases">
        <title>Comparative analysis highlights variable genome content of wheat rusts and divergence of the mating loci.</title>
        <authorList>
            <person name="Cuomo C.A."/>
            <person name="Bakkeren G."/>
            <person name="Szabo L."/>
            <person name="Khalil H."/>
            <person name="Joly D."/>
            <person name="Goldberg J."/>
            <person name="Young S."/>
            <person name="Zeng Q."/>
            <person name="Fellers J."/>
        </authorList>
    </citation>
    <scope>NUCLEOTIDE SEQUENCE [LARGE SCALE GENOMIC DNA]</scope>
    <source>
        <strain evidence="2">1-1 BBBD Race 1</strain>
    </source>
</reference>
<sequence>MQRFLAILVGLSILLQATLGCPTPIPGAGKPFPNPYVENPRDKCPCCREGCCYTR</sequence>
<feature type="chain" id="PRO_5008110268" evidence="1">
    <location>
        <begin position="21"/>
        <end position="55"/>
    </location>
</feature>
<protein>
    <submittedName>
        <fullName evidence="2 3">Uncharacterized protein</fullName>
    </submittedName>
</protein>
<evidence type="ECO:0000313" key="3">
    <source>
        <dbReference type="EnsemblFungi" id="PTTG_26416-t43_1-p1"/>
    </source>
</evidence>
<organism evidence="2">
    <name type="scientific">Puccinia triticina (isolate 1-1 / race 1 (BBBD))</name>
    <name type="common">Brown leaf rust fungus</name>
    <dbReference type="NCBI Taxonomy" id="630390"/>
    <lineage>
        <taxon>Eukaryota</taxon>
        <taxon>Fungi</taxon>
        <taxon>Dikarya</taxon>
        <taxon>Basidiomycota</taxon>
        <taxon>Pucciniomycotina</taxon>
        <taxon>Pucciniomycetes</taxon>
        <taxon>Pucciniales</taxon>
        <taxon>Pucciniaceae</taxon>
        <taxon>Puccinia</taxon>
    </lineage>
</organism>
<dbReference type="Proteomes" id="UP000005240">
    <property type="component" value="Unassembled WGS sequence"/>
</dbReference>
<evidence type="ECO:0000313" key="2">
    <source>
        <dbReference type="EMBL" id="OAV96206.1"/>
    </source>
</evidence>
<keyword evidence="4" id="KW-1185">Reference proteome</keyword>
<gene>
    <name evidence="2" type="ORF">PTTG_26416</name>
</gene>
<dbReference type="EMBL" id="ADAS02000021">
    <property type="protein sequence ID" value="OAV96206.1"/>
    <property type="molecule type" value="Genomic_DNA"/>
</dbReference>
<dbReference type="PROSITE" id="PS51257">
    <property type="entry name" value="PROKAR_LIPOPROTEIN"/>
    <property type="match status" value="1"/>
</dbReference>
<proteinExistence type="predicted"/>
<accession>A0A180GTS9</accession>
<dbReference type="AlphaFoldDB" id="A0A180GTS9"/>
<evidence type="ECO:0000256" key="1">
    <source>
        <dbReference type="SAM" id="SignalP"/>
    </source>
</evidence>
<reference evidence="3" key="4">
    <citation type="submission" date="2025-05" db="UniProtKB">
        <authorList>
            <consortium name="EnsemblFungi"/>
        </authorList>
    </citation>
    <scope>IDENTIFICATION</scope>
    <source>
        <strain evidence="3">isolate 1-1 / race 1 (BBBD)</strain>
    </source>
</reference>
<feature type="signal peptide" evidence="1">
    <location>
        <begin position="1"/>
        <end position="20"/>
    </location>
</feature>